<dbReference type="SUPFAM" id="SSF53474">
    <property type="entry name" value="alpha/beta-Hydrolases"/>
    <property type="match status" value="1"/>
</dbReference>
<feature type="transmembrane region" description="Helical" evidence="10">
    <location>
        <begin position="7"/>
        <end position="30"/>
    </location>
</feature>
<proteinExistence type="inferred from homology"/>
<organism evidence="12 13">
    <name type="scientific">Prorocentrum cordatum</name>
    <dbReference type="NCBI Taxonomy" id="2364126"/>
    <lineage>
        <taxon>Eukaryota</taxon>
        <taxon>Sar</taxon>
        <taxon>Alveolata</taxon>
        <taxon>Dinophyceae</taxon>
        <taxon>Prorocentrales</taxon>
        <taxon>Prorocentraceae</taxon>
        <taxon>Prorocentrum</taxon>
    </lineage>
</organism>
<evidence type="ECO:0000259" key="11">
    <source>
        <dbReference type="Pfam" id="PF07819"/>
    </source>
</evidence>
<dbReference type="PANTHER" id="PTHR15495">
    <property type="entry name" value="NEGATIVE REGULATOR OF VESICLE FORMATION-RELATED"/>
    <property type="match status" value="1"/>
</dbReference>
<keyword evidence="5 10" id="KW-0378">Hydrolase</keyword>
<keyword evidence="4 10" id="KW-0812">Transmembrane</keyword>
<protein>
    <recommendedName>
        <fullName evidence="10">GPI inositol-deacylase</fullName>
        <ecNumber evidence="10">3.1.-.-</ecNumber>
    </recommendedName>
</protein>
<reference evidence="12" key="1">
    <citation type="submission" date="2023-10" db="EMBL/GenBank/DDBJ databases">
        <authorList>
            <person name="Chen Y."/>
            <person name="Shah S."/>
            <person name="Dougan E. K."/>
            <person name="Thang M."/>
            <person name="Chan C."/>
        </authorList>
    </citation>
    <scope>NUCLEOTIDE SEQUENCE [LARGE SCALE GENOMIC DNA]</scope>
</reference>
<dbReference type="EC" id="3.1.-.-" evidence="10"/>
<keyword evidence="9 10" id="KW-0472">Membrane</keyword>
<keyword evidence="13" id="KW-1185">Reference proteome</keyword>
<evidence type="ECO:0000256" key="1">
    <source>
        <dbReference type="ARBA" id="ARBA00004477"/>
    </source>
</evidence>
<keyword evidence="6 10" id="KW-0256">Endoplasmic reticulum</keyword>
<comment type="caution">
    <text evidence="10">Lacks conserved residue(s) required for the propagation of feature annotation.</text>
</comment>
<dbReference type="InterPro" id="IPR039529">
    <property type="entry name" value="PGAP1/BST1"/>
</dbReference>
<dbReference type="PANTHER" id="PTHR15495:SF7">
    <property type="entry name" value="GPI INOSITOL-DEACYLASE"/>
    <property type="match status" value="1"/>
</dbReference>
<comment type="function">
    <text evidence="10">Involved in inositol deacylation of GPI-anchored proteins which plays important roles in the quality control and ER-associated degradation of GPI-anchored proteins.</text>
</comment>
<evidence type="ECO:0000256" key="10">
    <source>
        <dbReference type="RuleBase" id="RU365011"/>
    </source>
</evidence>
<evidence type="ECO:0000256" key="9">
    <source>
        <dbReference type="ARBA" id="ARBA00023136"/>
    </source>
</evidence>
<gene>
    <name evidence="12" type="ORF">PCOR1329_LOCUS27579</name>
</gene>
<sequence length="997" mass="102961">MRLLRGAAAVLEVLGVALALVGGFVAFGPYQDDRTWNLMRNSARSEAVEMPGQGSTHFRLREVETGSFFFRSDKREWRRRAPPVLFIPGHMGKWTQVINIAAYVSAQRPVAFFSADFHASASAFHPSIVLQQAEFVAEAIGRIRELYAAEDQPGTQLVLLAHSMGGAVAQKALCRLGTDAGVRALVMLSTPVMGHPLALEPSMGLLADALRREYWGVVAPGRGATGASKPLWTASVATGETDPLVPSEVAVIPPGAVGAAMETATMRDLHSCFSHVNLLFSRHMLHSVAALLGDAVDGQALPEAFRSPLTALFRQPAPLGAGGGSSGSRPGGWRLVASPPSAGAAAPVEPLSAGAWRTACAASARPGAVEWRRLEAGASHLLLAPSGGGGAFFTLLLLEKPRRIKRQLERNTRGDDFLPEDRVQCSELATVRSARIAPGSELFDDASLVSTLDSAAWQDVSGLDLQYPAKACVFHVQAPTDIPAGQVFAVSVERHADSESASRKGPTVVGWAHWHGDPLGAPGRGEVSGWPAAVAALPAVGGALDWAASLLRPREVLLPAGHAVVCRLELPSSPLAPFLPVDVRVAVGASAPWGLQAVFLAAASVDAEVHVGALRNGAASSLLGWAAESSAGLFSPRFAPGQPPRANAELVSSPVLLVLSDPTAELRVAVAGNLWSALGRCFRTYLGYILAAWLGATLALGLADGRPGAERSGAVCILAWAGVSIGCSSLCSEAAGTTVDAGYSPGAPPLAAAALMHLVGAALACACRRATACTSAVLERAASRCCPCRPAAEPRMARAWCLAEAAGWLAAACAHPSGCLVALLARSSVGLALARQPRRRAAAAAAGQPSAPGAAAELEGAWLASLVELLRLDSETYPRTPAEELLAALPGSRHAASPWVDSWLLGPRPELRGGGPPLPALGLVAPALAVSLRGLRPVPAAASRACDCALAVLGGARRGGPKRGRAAPIEPALAAHALAQLAACTSWHGRAGADKVD</sequence>
<evidence type="ECO:0000256" key="3">
    <source>
        <dbReference type="ARBA" id="ARBA00022448"/>
    </source>
</evidence>
<evidence type="ECO:0000256" key="2">
    <source>
        <dbReference type="ARBA" id="ARBA00006931"/>
    </source>
</evidence>
<keyword evidence="3 10" id="KW-0813">Transport</keyword>
<evidence type="ECO:0000256" key="5">
    <source>
        <dbReference type="ARBA" id="ARBA00022801"/>
    </source>
</evidence>
<accession>A0ABN9SAP1</accession>
<comment type="similarity">
    <text evidence="2 10">Belongs to the GPI inositol-deacylase family.</text>
</comment>
<dbReference type="EMBL" id="CAUYUJ010010002">
    <property type="protein sequence ID" value="CAK0828343.1"/>
    <property type="molecule type" value="Genomic_DNA"/>
</dbReference>
<evidence type="ECO:0000313" key="12">
    <source>
        <dbReference type="EMBL" id="CAK0828343.1"/>
    </source>
</evidence>
<evidence type="ECO:0000256" key="4">
    <source>
        <dbReference type="ARBA" id="ARBA00022692"/>
    </source>
</evidence>
<dbReference type="Pfam" id="PF07819">
    <property type="entry name" value="PGAP1"/>
    <property type="match status" value="1"/>
</dbReference>
<evidence type="ECO:0000256" key="7">
    <source>
        <dbReference type="ARBA" id="ARBA00022927"/>
    </source>
</evidence>
<dbReference type="Proteomes" id="UP001189429">
    <property type="component" value="Unassembled WGS sequence"/>
</dbReference>
<feature type="domain" description="GPI inositol-deacylase PGAP1-like alpha/beta" evidence="11">
    <location>
        <begin position="83"/>
        <end position="292"/>
    </location>
</feature>
<dbReference type="InterPro" id="IPR029058">
    <property type="entry name" value="AB_hydrolase_fold"/>
</dbReference>
<keyword evidence="8 10" id="KW-1133">Transmembrane helix</keyword>
<dbReference type="Gene3D" id="3.40.50.1820">
    <property type="entry name" value="alpha/beta hydrolase"/>
    <property type="match status" value="1"/>
</dbReference>
<evidence type="ECO:0000256" key="8">
    <source>
        <dbReference type="ARBA" id="ARBA00022989"/>
    </source>
</evidence>
<comment type="subcellular location">
    <subcellularLocation>
        <location evidence="1">Endoplasmic reticulum membrane</location>
        <topology evidence="1">Multi-pass membrane protein</topology>
    </subcellularLocation>
</comment>
<comment type="caution">
    <text evidence="12">The sequence shown here is derived from an EMBL/GenBank/DDBJ whole genome shotgun (WGS) entry which is preliminary data.</text>
</comment>
<dbReference type="InterPro" id="IPR012908">
    <property type="entry name" value="PGAP1-ab_dom-like"/>
</dbReference>
<evidence type="ECO:0000313" key="13">
    <source>
        <dbReference type="Proteomes" id="UP001189429"/>
    </source>
</evidence>
<keyword evidence="7 10" id="KW-0653">Protein transport</keyword>
<name>A0ABN9SAP1_9DINO</name>
<evidence type="ECO:0000256" key="6">
    <source>
        <dbReference type="ARBA" id="ARBA00022824"/>
    </source>
</evidence>